<accession>A0A9W9V730</accession>
<gene>
    <name evidence="1" type="ORF">N7496_007440</name>
</gene>
<dbReference type="Proteomes" id="UP001147782">
    <property type="component" value="Unassembled WGS sequence"/>
</dbReference>
<dbReference type="RefSeq" id="XP_056555782.1">
    <property type="nucleotide sequence ID" value="XM_056700369.1"/>
</dbReference>
<proteinExistence type="predicted"/>
<name>A0A9W9V730_9EURO</name>
<keyword evidence="2" id="KW-1185">Reference proteome</keyword>
<dbReference type="OrthoDB" id="3940621at2759"/>
<sequence length="488" mass="57762">MYFVQPVDYIQNSRMESSPLAQLGYFAKLPTEIRLLLWEALFRLIPPKSDHAIEHSPNTLSILCCSRCLHNEIVYHFYRDVRCVFLICPREPDKLGIRLQLESRWTIVERDLYDIQTVRNVLEHFPRPEMRGNKIYVDIQSSYSNDPGRIILLSERVNKLVQVLKELSYIPSVHVELIGRWHHQNGKARESIHNFEEYRPDYDIVLLPFTRLSDWDYYLPDDLSTVISNETKLSNEPIARRSMVSLLREHAIKLNGNQDCLNTEFDLLDSNWLFEQWLTDTRIFLDTRLDTLPGETARLLRRRRFANWFEDGDTWKSQYEEKFLTDISSNLRILLKHDPRLGQARLRHRYAVFTHHQICAAQDELSSRELPICQPWNSRLWATTRPKGLKAISCAEIMTPEAMIVYDIYTFVNKDIAQFSRDLHWWGVDSKDIFEKRKPWWFSCVGCQELGRPCRWCEEYDVDKACRLCREGGFDKTGHVVLGKFNRQ</sequence>
<evidence type="ECO:0000313" key="2">
    <source>
        <dbReference type="Proteomes" id="UP001147782"/>
    </source>
</evidence>
<organism evidence="1 2">
    <name type="scientific">Penicillium cataractarum</name>
    <dbReference type="NCBI Taxonomy" id="2100454"/>
    <lineage>
        <taxon>Eukaryota</taxon>
        <taxon>Fungi</taxon>
        <taxon>Dikarya</taxon>
        <taxon>Ascomycota</taxon>
        <taxon>Pezizomycotina</taxon>
        <taxon>Eurotiomycetes</taxon>
        <taxon>Eurotiomycetidae</taxon>
        <taxon>Eurotiales</taxon>
        <taxon>Aspergillaceae</taxon>
        <taxon>Penicillium</taxon>
    </lineage>
</organism>
<evidence type="ECO:0000313" key="1">
    <source>
        <dbReference type="EMBL" id="KAJ5371348.1"/>
    </source>
</evidence>
<dbReference type="GeneID" id="81439548"/>
<dbReference type="EMBL" id="JAPZBS010000005">
    <property type="protein sequence ID" value="KAJ5371348.1"/>
    <property type="molecule type" value="Genomic_DNA"/>
</dbReference>
<protein>
    <submittedName>
        <fullName evidence="1">Uncharacterized protein</fullName>
    </submittedName>
</protein>
<dbReference type="AlphaFoldDB" id="A0A9W9V730"/>
<reference evidence="1" key="2">
    <citation type="journal article" date="2023" name="IMA Fungus">
        <title>Comparative genomic study of the Penicillium genus elucidates a diverse pangenome and 15 lateral gene transfer events.</title>
        <authorList>
            <person name="Petersen C."/>
            <person name="Sorensen T."/>
            <person name="Nielsen M.R."/>
            <person name="Sondergaard T.E."/>
            <person name="Sorensen J.L."/>
            <person name="Fitzpatrick D.A."/>
            <person name="Frisvad J.C."/>
            <person name="Nielsen K.L."/>
        </authorList>
    </citation>
    <scope>NUCLEOTIDE SEQUENCE</scope>
    <source>
        <strain evidence="1">IBT 29864</strain>
    </source>
</reference>
<reference evidence="1" key="1">
    <citation type="submission" date="2022-11" db="EMBL/GenBank/DDBJ databases">
        <authorList>
            <person name="Petersen C."/>
        </authorList>
    </citation>
    <scope>NUCLEOTIDE SEQUENCE</scope>
    <source>
        <strain evidence="1">IBT 29864</strain>
    </source>
</reference>
<comment type="caution">
    <text evidence="1">The sequence shown here is derived from an EMBL/GenBank/DDBJ whole genome shotgun (WGS) entry which is preliminary data.</text>
</comment>